<name>A0A7K1U174_9BACT</name>
<dbReference type="AlphaFoldDB" id="A0A7K1U174"/>
<reference evidence="3 4" key="1">
    <citation type="submission" date="2019-12" db="EMBL/GenBank/DDBJ databases">
        <title>Chitinophaga sp. strain ysch24 (GDMCC 1.1355), whole genome shotgun sequence.</title>
        <authorList>
            <person name="Zhang X."/>
        </authorList>
    </citation>
    <scope>NUCLEOTIDE SEQUENCE [LARGE SCALE GENOMIC DNA]</scope>
    <source>
        <strain evidence="4">ysch24</strain>
    </source>
</reference>
<protein>
    <submittedName>
        <fullName evidence="3">Phosphotransferase</fullName>
    </submittedName>
</protein>
<dbReference type="PANTHER" id="PTHR21064:SF6">
    <property type="entry name" value="AMINOGLYCOSIDE PHOSPHOTRANSFERASE DOMAIN-CONTAINING PROTEIN"/>
    <property type="match status" value="1"/>
</dbReference>
<organism evidence="3 4">
    <name type="scientific">Chitinophaga tropicalis</name>
    <dbReference type="NCBI Taxonomy" id="2683588"/>
    <lineage>
        <taxon>Bacteria</taxon>
        <taxon>Pseudomonadati</taxon>
        <taxon>Bacteroidota</taxon>
        <taxon>Chitinophagia</taxon>
        <taxon>Chitinophagales</taxon>
        <taxon>Chitinophagaceae</taxon>
        <taxon>Chitinophaga</taxon>
    </lineage>
</organism>
<dbReference type="Gene3D" id="3.30.200.20">
    <property type="entry name" value="Phosphorylase Kinase, domain 1"/>
    <property type="match status" value="1"/>
</dbReference>
<feature type="domain" description="Aminoglycoside phosphotransferase" evidence="2">
    <location>
        <begin position="35"/>
        <end position="275"/>
    </location>
</feature>
<dbReference type="InterPro" id="IPR011009">
    <property type="entry name" value="Kinase-like_dom_sf"/>
</dbReference>
<accession>A0A7K1U174</accession>
<dbReference type="GO" id="GO:0009088">
    <property type="term" value="P:threonine biosynthetic process"/>
    <property type="evidence" value="ECO:0007669"/>
    <property type="project" value="TreeGrafter"/>
</dbReference>
<gene>
    <name evidence="3" type="ORF">GO493_07540</name>
</gene>
<dbReference type="EMBL" id="WRXN01000002">
    <property type="protein sequence ID" value="MVT08111.1"/>
    <property type="molecule type" value="Genomic_DNA"/>
</dbReference>
<dbReference type="InterPro" id="IPR002575">
    <property type="entry name" value="Aminoglycoside_PTrfase"/>
</dbReference>
<evidence type="ECO:0000313" key="4">
    <source>
        <dbReference type="Proteomes" id="UP000461730"/>
    </source>
</evidence>
<dbReference type="Pfam" id="PF01636">
    <property type="entry name" value="APH"/>
    <property type="match status" value="1"/>
</dbReference>
<proteinExistence type="inferred from homology"/>
<keyword evidence="4" id="KW-1185">Reference proteome</keyword>
<keyword evidence="3" id="KW-0808">Transferase</keyword>
<dbReference type="Proteomes" id="UP000461730">
    <property type="component" value="Unassembled WGS sequence"/>
</dbReference>
<dbReference type="RefSeq" id="WP_157305526.1">
    <property type="nucleotide sequence ID" value="NZ_WRXN01000002.1"/>
</dbReference>
<evidence type="ECO:0000256" key="1">
    <source>
        <dbReference type="ARBA" id="ARBA00038240"/>
    </source>
</evidence>
<dbReference type="InterPro" id="IPR050249">
    <property type="entry name" value="Pseudomonas-type_ThrB"/>
</dbReference>
<evidence type="ECO:0000313" key="3">
    <source>
        <dbReference type="EMBL" id="MVT08111.1"/>
    </source>
</evidence>
<sequence length="331" mass="38803">MKPIFPTTYSTLCPDALASYLSSHYDHGMIKCRFIVRGVGDTYMAEAPDQKYILRIYRSTHRSLEQIQVETGLLTALHTANVSVSYPIADRNGNMIQEFDAAEGPRYGVLFSFAHGKSVLQFNDRQLQSLGREMAAFHNVSSVIRPDGQRWAFDLENTLFRPLEMTKDAFADNPDDYLWLQQAAKKVEQKLSDTDTSRFSSGYCQFDFLPKNFHFDENDQVTLFDFDFLGYGWLVNDMMTFWTHLTLDVFFNRLTQETADRYFQVFQEAYREVRAVSEEELEVIPYLSLGFWLFYMGFHTTHDQFYPVVFQPAQLKMRMNVIRQLMDKYWI</sequence>
<dbReference type="GO" id="GO:0004413">
    <property type="term" value="F:homoserine kinase activity"/>
    <property type="evidence" value="ECO:0007669"/>
    <property type="project" value="TreeGrafter"/>
</dbReference>
<dbReference type="Gene3D" id="3.90.1200.10">
    <property type="match status" value="1"/>
</dbReference>
<dbReference type="SUPFAM" id="SSF56112">
    <property type="entry name" value="Protein kinase-like (PK-like)"/>
    <property type="match status" value="1"/>
</dbReference>
<comment type="similarity">
    <text evidence="1">Belongs to the pseudomonas-type ThrB family.</text>
</comment>
<evidence type="ECO:0000259" key="2">
    <source>
        <dbReference type="Pfam" id="PF01636"/>
    </source>
</evidence>
<comment type="caution">
    <text evidence="3">The sequence shown here is derived from an EMBL/GenBank/DDBJ whole genome shotgun (WGS) entry which is preliminary data.</text>
</comment>
<dbReference type="PANTHER" id="PTHR21064">
    <property type="entry name" value="AMINOGLYCOSIDE PHOSPHOTRANSFERASE DOMAIN-CONTAINING PROTEIN-RELATED"/>
    <property type="match status" value="1"/>
</dbReference>